<dbReference type="AlphaFoldDB" id="B8JAU5"/>
<keyword evidence="2" id="KW-0378">Hydrolase</keyword>
<dbReference type="Pfam" id="PF01979">
    <property type="entry name" value="Amidohydro_1"/>
    <property type="match status" value="1"/>
</dbReference>
<dbReference type="SUPFAM" id="SSF51338">
    <property type="entry name" value="Composite domain of metallo-dependent hydrolases"/>
    <property type="match status" value="1"/>
</dbReference>
<dbReference type="InterPro" id="IPR011059">
    <property type="entry name" value="Metal-dep_hydrolase_composite"/>
</dbReference>
<dbReference type="Pfam" id="PF22039">
    <property type="entry name" value="HUTI_composite_bact"/>
    <property type="match status" value="1"/>
</dbReference>
<protein>
    <submittedName>
        <fullName evidence="7">Amidohydrolase</fullName>
    </submittedName>
</protein>
<dbReference type="GO" id="GO:0046872">
    <property type="term" value="F:metal ion binding"/>
    <property type="evidence" value="ECO:0007669"/>
    <property type="project" value="UniProtKB-KW"/>
</dbReference>
<evidence type="ECO:0000256" key="4">
    <source>
        <dbReference type="SAM" id="SignalP"/>
    </source>
</evidence>
<dbReference type="RefSeq" id="WP_012631809.1">
    <property type="nucleotide sequence ID" value="NC_011891.1"/>
</dbReference>
<feature type="domain" description="Amidohydrolase-related" evidence="5">
    <location>
        <begin position="60"/>
        <end position="366"/>
    </location>
</feature>
<dbReference type="PANTHER" id="PTHR43794">
    <property type="entry name" value="AMINOHYDROLASE SSNA-RELATED"/>
    <property type="match status" value="1"/>
</dbReference>
<dbReference type="Gene3D" id="3.20.20.140">
    <property type="entry name" value="Metal-dependent hydrolases"/>
    <property type="match status" value="1"/>
</dbReference>
<evidence type="ECO:0000259" key="6">
    <source>
        <dbReference type="Pfam" id="PF22039"/>
    </source>
</evidence>
<dbReference type="Proteomes" id="UP000007089">
    <property type="component" value="Chromosome"/>
</dbReference>
<keyword evidence="1" id="KW-0479">Metal-binding</keyword>
<name>B8JAU5_ANAD2</name>
<dbReference type="PANTHER" id="PTHR43794:SF11">
    <property type="entry name" value="AMIDOHYDROLASE-RELATED DOMAIN-CONTAINING PROTEIN"/>
    <property type="match status" value="1"/>
</dbReference>
<proteinExistence type="predicted"/>
<evidence type="ECO:0000256" key="1">
    <source>
        <dbReference type="ARBA" id="ARBA00022723"/>
    </source>
</evidence>
<dbReference type="EMBL" id="CP001359">
    <property type="protein sequence ID" value="ACL63756.1"/>
    <property type="molecule type" value="Genomic_DNA"/>
</dbReference>
<dbReference type="InterPro" id="IPR050287">
    <property type="entry name" value="MTA/SAH_deaminase"/>
</dbReference>
<feature type="domain" description="Aminodeoxyfutalosine deaminase/Imidazolonepropionase-like composite" evidence="6">
    <location>
        <begin position="29"/>
        <end position="51"/>
    </location>
</feature>
<evidence type="ECO:0000313" key="7">
    <source>
        <dbReference type="EMBL" id="ACL63756.1"/>
    </source>
</evidence>
<dbReference type="GO" id="GO:0016810">
    <property type="term" value="F:hydrolase activity, acting on carbon-nitrogen (but not peptide) bonds"/>
    <property type="evidence" value="ECO:0007669"/>
    <property type="project" value="InterPro"/>
</dbReference>
<keyword evidence="8" id="KW-1185">Reference proteome</keyword>
<feature type="chain" id="PRO_5002875071" evidence="4">
    <location>
        <begin position="21"/>
        <end position="412"/>
    </location>
</feature>
<dbReference type="InterPro" id="IPR006680">
    <property type="entry name" value="Amidohydro-rel"/>
</dbReference>
<keyword evidence="4" id="KW-0732">Signal</keyword>
<evidence type="ECO:0000259" key="5">
    <source>
        <dbReference type="Pfam" id="PF01979"/>
    </source>
</evidence>
<feature type="signal peptide" evidence="4">
    <location>
        <begin position="1"/>
        <end position="20"/>
    </location>
</feature>
<organism evidence="7 8">
    <name type="scientific">Anaeromyxobacter dehalogenans (strain ATCC BAA-258 / DSM 21875 / 2CP-1)</name>
    <dbReference type="NCBI Taxonomy" id="455488"/>
    <lineage>
        <taxon>Bacteria</taxon>
        <taxon>Pseudomonadati</taxon>
        <taxon>Myxococcota</taxon>
        <taxon>Myxococcia</taxon>
        <taxon>Myxococcales</taxon>
        <taxon>Cystobacterineae</taxon>
        <taxon>Anaeromyxobacteraceae</taxon>
        <taxon>Anaeromyxobacter</taxon>
    </lineage>
</organism>
<evidence type="ECO:0000256" key="2">
    <source>
        <dbReference type="ARBA" id="ARBA00022801"/>
    </source>
</evidence>
<dbReference type="HOGENOM" id="CLU_012358_2_5_7"/>
<evidence type="ECO:0000313" key="8">
    <source>
        <dbReference type="Proteomes" id="UP000007089"/>
    </source>
</evidence>
<dbReference type="KEGG" id="acp:A2cp1_0399"/>
<reference evidence="7" key="1">
    <citation type="submission" date="2009-01" db="EMBL/GenBank/DDBJ databases">
        <title>Complete sequence of Anaeromyxobacter dehalogenans 2CP-1.</title>
        <authorList>
            <consortium name="US DOE Joint Genome Institute"/>
            <person name="Lucas S."/>
            <person name="Copeland A."/>
            <person name="Lapidus A."/>
            <person name="Glavina del Rio T."/>
            <person name="Dalin E."/>
            <person name="Tice H."/>
            <person name="Bruce D."/>
            <person name="Goodwin L."/>
            <person name="Pitluck S."/>
            <person name="Saunders E."/>
            <person name="Brettin T."/>
            <person name="Detter J.C."/>
            <person name="Han C."/>
            <person name="Larimer F."/>
            <person name="Land M."/>
            <person name="Hauser L."/>
            <person name="Kyrpides N."/>
            <person name="Ovchinnikova G."/>
            <person name="Beliaev A.S."/>
            <person name="Richardson P."/>
        </authorList>
    </citation>
    <scope>NUCLEOTIDE SEQUENCE</scope>
    <source>
        <strain evidence="7">2CP-1</strain>
    </source>
</reference>
<dbReference type="InterPro" id="IPR054418">
    <property type="entry name" value="MQNX/HUTI_composite_N"/>
</dbReference>
<dbReference type="SUPFAM" id="SSF51556">
    <property type="entry name" value="Metallo-dependent hydrolases"/>
    <property type="match status" value="1"/>
</dbReference>
<gene>
    <name evidence="7" type="ordered locus">A2cp1_0399</name>
</gene>
<dbReference type="InterPro" id="IPR032466">
    <property type="entry name" value="Metal_Hydrolase"/>
</dbReference>
<evidence type="ECO:0000256" key="3">
    <source>
        <dbReference type="ARBA" id="ARBA00022833"/>
    </source>
</evidence>
<sequence length="412" mass="42741">MIRVVAAPWVLPGLAPGAPAASAPAIADGAVALEGERVRAVGPRAEVEARFGPGERLDAVLLPALVNAHLHLELSHMKGWVAGGEGLPGWIQLFVAARRRTREGEPEEAMGMAAEDLVRAGVAAVGDISNTLDSLAPLAAAGLGGTIFHEVFGFTPERFEEARAAARQVREAAAPPPGLRVVESPHAIYSTNAAALRALLRSGPGSLHLAEDPAERAFCATESAGPFGRMYATLGAALHALRITGRSPVDAVKAELRPHHLAVHCVDLDDEDLRALAATGATVVLCPRSNRYILGALPRLEALLAAGIPLAVGTDSLASAPSLAPLAELALLRREVPAVAATRLLPLAWNGAALAAPHVGRLAPGAAPGVLAAPLEGARPPDPAEWLVSTFGAEERPFTWLARQRPGPERPE</sequence>
<accession>B8JAU5</accession>
<keyword evidence="3" id="KW-0862">Zinc</keyword>